<comment type="catalytic activity">
    <reaction evidence="10 11">
        <text>uridine(2552) in 23S rRNA + S-adenosyl-L-methionine = 2'-O-methyluridine(2552) in 23S rRNA + S-adenosyl-L-homocysteine + H(+)</text>
        <dbReference type="Rhea" id="RHEA:42720"/>
        <dbReference type="Rhea" id="RHEA-COMP:10202"/>
        <dbReference type="Rhea" id="RHEA-COMP:10203"/>
        <dbReference type="ChEBI" id="CHEBI:15378"/>
        <dbReference type="ChEBI" id="CHEBI:57856"/>
        <dbReference type="ChEBI" id="CHEBI:59789"/>
        <dbReference type="ChEBI" id="CHEBI:65315"/>
        <dbReference type="ChEBI" id="CHEBI:74478"/>
        <dbReference type="EC" id="2.1.1.166"/>
    </reaction>
</comment>
<dbReference type="NCBIfam" id="NF008390">
    <property type="entry name" value="PRK11188.1"/>
    <property type="match status" value="1"/>
</dbReference>
<dbReference type="EMBL" id="JBAKFJ010000001">
    <property type="protein sequence ID" value="MEX0386477.1"/>
    <property type="molecule type" value="Genomic_DNA"/>
</dbReference>
<dbReference type="InterPro" id="IPR050082">
    <property type="entry name" value="RNA_methyltr_RlmE"/>
</dbReference>
<keyword evidence="4 11" id="KW-0949">S-adenosyl-L-methionine</keyword>
<evidence type="ECO:0000313" key="13">
    <source>
        <dbReference type="EMBL" id="MEX0386477.1"/>
    </source>
</evidence>
<dbReference type="SUPFAM" id="SSF53335">
    <property type="entry name" value="S-adenosyl-L-methionine-dependent methyltransferases"/>
    <property type="match status" value="1"/>
</dbReference>
<dbReference type="InterPro" id="IPR015507">
    <property type="entry name" value="rRNA-MeTfrase_E"/>
</dbReference>
<dbReference type="PANTHER" id="PTHR10920">
    <property type="entry name" value="RIBOSOMAL RNA METHYLTRANSFERASE"/>
    <property type="match status" value="1"/>
</dbReference>
<dbReference type="Gene3D" id="3.40.50.150">
    <property type="entry name" value="Vaccinia Virus protein VP39"/>
    <property type="match status" value="1"/>
</dbReference>
<keyword evidence="11" id="KW-0963">Cytoplasm</keyword>
<feature type="binding site" evidence="11">
    <location>
        <position position="80"/>
    </location>
    <ligand>
        <name>S-adenosyl-L-methionine</name>
        <dbReference type="ChEBI" id="CHEBI:59789"/>
    </ligand>
</feature>
<keyword evidence="1 11" id="KW-0698">rRNA processing</keyword>
<comment type="similarity">
    <text evidence="11">Belongs to the class I-like SAM-binding methyltransferase superfamily. RNA methyltransferase RlmE family.</text>
</comment>
<evidence type="ECO:0000256" key="7">
    <source>
        <dbReference type="ARBA" id="ARBA00041129"/>
    </source>
</evidence>
<organism evidence="13 14">
    <name type="scientific">Spiribacter onubensis</name>
    <dbReference type="NCBI Taxonomy" id="3122420"/>
    <lineage>
        <taxon>Bacteria</taxon>
        <taxon>Pseudomonadati</taxon>
        <taxon>Pseudomonadota</taxon>
        <taxon>Gammaproteobacteria</taxon>
        <taxon>Chromatiales</taxon>
        <taxon>Ectothiorhodospiraceae</taxon>
        <taxon>Spiribacter</taxon>
    </lineage>
</organism>
<keyword evidence="2 11" id="KW-0489">Methyltransferase</keyword>
<feature type="domain" description="Ribosomal RNA methyltransferase FtsJ" evidence="12">
    <location>
        <begin position="29"/>
        <end position="204"/>
    </location>
</feature>
<dbReference type="PIRSF" id="PIRSF005461">
    <property type="entry name" value="23S_rRNA_mtase"/>
    <property type="match status" value="1"/>
</dbReference>
<dbReference type="GO" id="GO:0032259">
    <property type="term" value="P:methylation"/>
    <property type="evidence" value="ECO:0007669"/>
    <property type="project" value="UniProtKB-KW"/>
</dbReference>
<evidence type="ECO:0000256" key="9">
    <source>
        <dbReference type="ARBA" id="ARBA00042745"/>
    </source>
</evidence>
<dbReference type="Pfam" id="PF01728">
    <property type="entry name" value="FtsJ"/>
    <property type="match status" value="1"/>
</dbReference>
<protein>
    <recommendedName>
        <fullName evidence="7 11">Ribosomal RNA large subunit methyltransferase E</fullName>
        <ecNumber evidence="6 11">2.1.1.166</ecNumber>
    </recommendedName>
    <alternativeName>
        <fullName evidence="9 11">23S rRNA Um2552 methyltransferase</fullName>
    </alternativeName>
    <alternativeName>
        <fullName evidence="8 11">rRNA (uridine-2'-O-)-methyltransferase</fullName>
    </alternativeName>
</protein>
<evidence type="ECO:0000256" key="8">
    <source>
        <dbReference type="ARBA" id="ARBA00041995"/>
    </source>
</evidence>
<keyword evidence="14" id="KW-1185">Reference proteome</keyword>
<feature type="binding site" evidence="11">
    <location>
        <position position="121"/>
    </location>
    <ligand>
        <name>S-adenosyl-L-methionine</name>
        <dbReference type="ChEBI" id="CHEBI:59789"/>
    </ligand>
</feature>
<evidence type="ECO:0000259" key="12">
    <source>
        <dbReference type="Pfam" id="PF01728"/>
    </source>
</evidence>
<dbReference type="RefSeq" id="WP_367966948.1">
    <property type="nucleotide sequence ID" value="NZ_JBAKFJ010000001.1"/>
</dbReference>
<dbReference type="Proteomes" id="UP001556653">
    <property type="component" value="Unassembled WGS sequence"/>
</dbReference>
<gene>
    <name evidence="11 13" type="primary">rlmE</name>
    <name evidence="11" type="synonym">ftsJ</name>
    <name evidence="11" type="synonym">rrmJ</name>
    <name evidence="13" type="ORF">V6X64_05630</name>
</gene>
<keyword evidence="3 11" id="KW-0808">Transferase</keyword>
<dbReference type="GO" id="GO:0008168">
    <property type="term" value="F:methyltransferase activity"/>
    <property type="evidence" value="ECO:0007669"/>
    <property type="project" value="UniProtKB-KW"/>
</dbReference>
<comment type="subcellular location">
    <subcellularLocation>
        <location evidence="11">Cytoplasm</location>
    </subcellularLocation>
</comment>
<evidence type="ECO:0000256" key="11">
    <source>
        <dbReference type="HAMAP-Rule" id="MF_01547"/>
    </source>
</evidence>
<comment type="caution">
    <text evidence="13">The sequence shown here is derived from an EMBL/GenBank/DDBJ whole genome shotgun (WGS) entry which is preliminary data.</text>
</comment>
<name>A0ABV3S8K8_9GAMM</name>
<dbReference type="EC" id="2.1.1.166" evidence="6 11"/>
<evidence type="ECO:0000256" key="3">
    <source>
        <dbReference type="ARBA" id="ARBA00022679"/>
    </source>
</evidence>
<dbReference type="InterPro" id="IPR002877">
    <property type="entry name" value="RNA_MeTrfase_FtsJ_dom"/>
</dbReference>
<accession>A0ABV3S8K8</accession>
<dbReference type="HAMAP" id="MF_01547">
    <property type="entry name" value="RNA_methyltr_E"/>
    <property type="match status" value="1"/>
</dbReference>
<dbReference type="InterPro" id="IPR029063">
    <property type="entry name" value="SAM-dependent_MTases_sf"/>
</dbReference>
<evidence type="ECO:0000256" key="5">
    <source>
        <dbReference type="ARBA" id="ARBA00037569"/>
    </source>
</evidence>
<evidence type="ECO:0000256" key="4">
    <source>
        <dbReference type="ARBA" id="ARBA00022691"/>
    </source>
</evidence>
<proteinExistence type="inferred from homology"/>
<evidence type="ECO:0000256" key="1">
    <source>
        <dbReference type="ARBA" id="ARBA00022552"/>
    </source>
</evidence>
<evidence type="ECO:0000256" key="6">
    <source>
        <dbReference type="ARBA" id="ARBA00038861"/>
    </source>
</evidence>
<feature type="binding site" evidence="11">
    <location>
        <position position="62"/>
    </location>
    <ligand>
        <name>S-adenosyl-L-methionine</name>
        <dbReference type="ChEBI" id="CHEBI:59789"/>
    </ligand>
</feature>
<sequence length="207" mass="22792">MARSRGSRRWLDEHFSDPYVREAQRRGLRSRAVFKLEEIDGRDRLLAAGQCVVDLGAAPGGWSEYAASRVGERGRVIAIDLLEMTPPPGVIALQADFAADEGLARLDAALEGQAVDLVLSDMAPNLSGQKAIDQPRSMLLAELALDFCGDRLKPGGALLVKVFQGQGFDALLGEMRQRFDRVQSRKPRASRDRSREVYLLARGFRAV</sequence>
<comment type="function">
    <text evidence="5 11">Specifically methylates the uridine in position 2552 of 23S rRNA at the 2'-O position of the ribose in the fully assembled 50S ribosomal subunit.</text>
</comment>
<feature type="active site" description="Proton acceptor" evidence="11">
    <location>
        <position position="161"/>
    </location>
</feature>
<feature type="binding site" evidence="11">
    <location>
        <position position="96"/>
    </location>
    <ligand>
        <name>S-adenosyl-L-methionine</name>
        <dbReference type="ChEBI" id="CHEBI:59789"/>
    </ligand>
</feature>
<evidence type="ECO:0000256" key="2">
    <source>
        <dbReference type="ARBA" id="ARBA00022603"/>
    </source>
</evidence>
<feature type="binding site" evidence="11">
    <location>
        <position position="60"/>
    </location>
    <ligand>
        <name>S-adenosyl-L-methionine</name>
        <dbReference type="ChEBI" id="CHEBI:59789"/>
    </ligand>
</feature>
<evidence type="ECO:0000313" key="14">
    <source>
        <dbReference type="Proteomes" id="UP001556653"/>
    </source>
</evidence>
<evidence type="ECO:0000256" key="10">
    <source>
        <dbReference type="ARBA" id="ARBA00048970"/>
    </source>
</evidence>
<dbReference type="PANTHER" id="PTHR10920:SF18">
    <property type="entry name" value="RRNA METHYLTRANSFERASE 2, MITOCHONDRIAL"/>
    <property type="match status" value="1"/>
</dbReference>
<reference evidence="13 14" key="1">
    <citation type="submission" date="2024-02" db="EMBL/GenBank/DDBJ databases">
        <title>New especies of Spiribacter isolated from saline water.</title>
        <authorList>
            <person name="Leon M.J."/>
            <person name="De La Haba R."/>
            <person name="Sanchez-Porro C."/>
            <person name="Ventosa A."/>
        </authorList>
    </citation>
    <scope>NUCLEOTIDE SEQUENCE [LARGE SCALE GENOMIC DNA]</scope>
    <source>
        <strain evidence="14">ag22IC4-227</strain>
    </source>
</reference>